<protein>
    <submittedName>
        <fullName evidence="2">Uncharacterized protein</fullName>
    </submittedName>
</protein>
<dbReference type="RefSeq" id="WP_164316503.1">
    <property type="nucleotide sequence ID" value="NZ_JAAGLU010000017.1"/>
</dbReference>
<reference evidence="2" key="1">
    <citation type="submission" date="2020-01" db="EMBL/GenBank/DDBJ databases">
        <title>Insect and environment-associated Actinomycetes.</title>
        <authorList>
            <person name="Currrie C."/>
            <person name="Chevrette M."/>
            <person name="Carlson C."/>
            <person name="Stubbendieck R."/>
            <person name="Wendt-Pienkowski E."/>
        </authorList>
    </citation>
    <scope>NUCLEOTIDE SEQUENCE</scope>
    <source>
        <strain evidence="2">SID12501</strain>
    </source>
</reference>
<accession>A0A6B3BVU2</accession>
<evidence type="ECO:0000313" key="2">
    <source>
        <dbReference type="EMBL" id="NEC88390.1"/>
    </source>
</evidence>
<evidence type="ECO:0000256" key="1">
    <source>
        <dbReference type="SAM" id="MobiDB-lite"/>
    </source>
</evidence>
<sequence length="106" mass="11230">MPMLLGHGARPSLGHSTRADPGLSARLLKDIIGISWATQWNSEGARVVTDHLFNDMPDVLTVLAGWIDCNDAGVLPIIATGTAEACACRPTRGPGSSSPRPEWPQT</sequence>
<comment type="caution">
    <text evidence="2">The sequence shown here is derived from an EMBL/GenBank/DDBJ whole genome shotgun (WGS) entry which is preliminary data.</text>
</comment>
<name>A0A6B3BVU2_9ACTN</name>
<dbReference type="EMBL" id="JAAGLU010000017">
    <property type="protein sequence ID" value="NEC88390.1"/>
    <property type="molecule type" value="Genomic_DNA"/>
</dbReference>
<gene>
    <name evidence="2" type="ORF">G3I71_21750</name>
</gene>
<organism evidence="2">
    <name type="scientific">Streptomyces sp. SID12501</name>
    <dbReference type="NCBI Taxonomy" id="2706042"/>
    <lineage>
        <taxon>Bacteria</taxon>
        <taxon>Bacillati</taxon>
        <taxon>Actinomycetota</taxon>
        <taxon>Actinomycetes</taxon>
        <taxon>Kitasatosporales</taxon>
        <taxon>Streptomycetaceae</taxon>
        <taxon>Streptomyces</taxon>
    </lineage>
</organism>
<dbReference type="AlphaFoldDB" id="A0A6B3BVU2"/>
<proteinExistence type="predicted"/>
<feature type="region of interest" description="Disordered" evidence="1">
    <location>
        <begin position="87"/>
        <end position="106"/>
    </location>
</feature>
<feature type="compositionally biased region" description="Low complexity" evidence="1">
    <location>
        <begin position="89"/>
        <end position="100"/>
    </location>
</feature>